<proteinExistence type="inferred from homology"/>
<evidence type="ECO:0000313" key="9">
    <source>
        <dbReference type="EMBL" id="OGZ87408.1"/>
    </source>
</evidence>
<reference evidence="9 10" key="1">
    <citation type="journal article" date="2016" name="Nat. Commun.">
        <title>Thousands of microbial genomes shed light on interconnected biogeochemical processes in an aquifer system.</title>
        <authorList>
            <person name="Anantharaman K."/>
            <person name="Brown C.T."/>
            <person name="Hug L.A."/>
            <person name="Sharon I."/>
            <person name="Castelle C.J."/>
            <person name="Probst A.J."/>
            <person name="Thomas B.C."/>
            <person name="Singh A."/>
            <person name="Wilkins M.J."/>
            <person name="Karaoz U."/>
            <person name="Brodie E.L."/>
            <person name="Williams K.H."/>
            <person name="Hubbard S.S."/>
            <person name="Banfield J.F."/>
        </authorList>
    </citation>
    <scope>NUCLEOTIDE SEQUENCE [LARGE SCALE GENOMIC DNA]</scope>
</reference>
<dbReference type="InterPro" id="IPR000192">
    <property type="entry name" value="Aminotrans_V_dom"/>
</dbReference>
<dbReference type="Proteomes" id="UP000178935">
    <property type="component" value="Unassembled WGS sequence"/>
</dbReference>
<gene>
    <name evidence="9" type="ORF">A2561_04995</name>
</gene>
<evidence type="ECO:0000256" key="2">
    <source>
        <dbReference type="ARBA" id="ARBA00010447"/>
    </source>
</evidence>
<dbReference type="AlphaFoldDB" id="A0A1G2JMD0"/>
<comment type="cofactor">
    <cofactor evidence="1 7">
        <name>pyridoxal 5'-phosphate</name>
        <dbReference type="ChEBI" id="CHEBI:597326"/>
    </cofactor>
</comment>
<dbReference type="InterPro" id="IPR016454">
    <property type="entry name" value="Cysteine_dSase"/>
</dbReference>
<dbReference type="CDD" id="cd06453">
    <property type="entry name" value="SufS_like"/>
    <property type="match status" value="1"/>
</dbReference>
<dbReference type="PIRSF" id="PIRSF005572">
    <property type="entry name" value="NifS"/>
    <property type="match status" value="1"/>
</dbReference>
<dbReference type="InterPro" id="IPR010970">
    <property type="entry name" value="Cys_dSase_SufS"/>
</dbReference>
<evidence type="ECO:0000256" key="4">
    <source>
        <dbReference type="ARBA" id="ARBA00022679"/>
    </source>
</evidence>
<dbReference type="PROSITE" id="PS00595">
    <property type="entry name" value="AA_TRANSFER_CLASS_5"/>
    <property type="match status" value="1"/>
</dbReference>
<dbReference type="InterPro" id="IPR015422">
    <property type="entry name" value="PyrdxlP-dep_Trfase_small"/>
</dbReference>
<dbReference type="PANTHER" id="PTHR43586">
    <property type="entry name" value="CYSTEINE DESULFURASE"/>
    <property type="match status" value="1"/>
</dbReference>
<comment type="catalytic activity">
    <reaction evidence="6">
        <text>(sulfur carrier)-H + L-cysteine = (sulfur carrier)-SH + L-alanine</text>
        <dbReference type="Rhea" id="RHEA:43892"/>
        <dbReference type="Rhea" id="RHEA-COMP:14737"/>
        <dbReference type="Rhea" id="RHEA-COMP:14739"/>
        <dbReference type="ChEBI" id="CHEBI:29917"/>
        <dbReference type="ChEBI" id="CHEBI:35235"/>
        <dbReference type="ChEBI" id="CHEBI:57972"/>
        <dbReference type="ChEBI" id="CHEBI:64428"/>
        <dbReference type="EC" id="2.8.1.7"/>
    </reaction>
</comment>
<evidence type="ECO:0000256" key="5">
    <source>
        <dbReference type="ARBA" id="ARBA00022898"/>
    </source>
</evidence>
<feature type="domain" description="Aminotransferase class V" evidence="8">
    <location>
        <begin position="24"/>
        <end position="391"/>
    </location>
</feature>
<dbReference type="GO" id="GO:0006534">
    <property type="term" value="P:cysteine metabolic process"/>
    <property type="evidence" value="ECO:0007669"/>
    <property type="project" value="InterPro"/>
</dbReference>
<keyword evidence="5" id="KW-0663">Pyridoxal phosphate</keyword>
<dbReference type="GO" id="GO:0030170">
    <property type="term" value="F:pyridoxal phosphate binding"/>
    <property type="evidence" value="ECO:0007669"/>
    <property type="project" value="InterPro"/>
</dbReference>
<name>A0A1G2JMD0_9BACT</name>
<evidence type="ECO:0000313" key="10">
    <source>
        <dbReference type="Proteomes" id="UP000178935"/>
    </source>
</evidence>
<comment type="caution">
    <text evidence="9">The sequence shown here is derived from an EMBL/GenBank/DDBJ whole genome shotgun (WGS) entry which is preliminary data.</text>
</comment>
<dbReference type="InterPro" id="IPR015421">
    <property type="entry name" value="PyrdxlP-dep_Trfase_major"/>
</dbReference>
<organism evidence="9 10">
    <name type="scientific">Candidatus Staskawiczbacteria bacterium RIFOXYD1_FULL_32_13</name>
    <dbReference type="NCBI Taxonomy" id="1802234"/>
    <lineage>
        <taxon>Bacteria</taxon>
        <taxon>Candidatus Staskawicziibacteriota</taxon>
    </lineage>
</organism>
<dbReference type="InterPro" id="IPR020578">
    <property type="entry name" value="Aminotrans_V_PyrdxlP_BS"/>
</dbReference>
<dbReference type="Gene3D" id="3.90.1150.10">
    <property type="entry name" value="Aspartate Aminotransferase, domain 1"/>
    <property type="match status" value="1"/>
</dbReference>
<evidence type="ECO:0000256" key="1">
    <source>
        <dbReference type="ARBA" id="ARBA00001933"/>
    </source>
</evidence>
<evidence type="ECO:0000256" key="6">
    <source>
        <dbReference type="ARBA" id="ARBA00050776"/>
    </source>
</evidence>
<sequence>MLDYEKIKVDFPLLTKQINNKNIIYFDSACMSLKPRQVVEAMNEYYLEFPACAGRSSHKLGNIVTKKIRESRQIVAKFINANENEIIFTRNTTEAINLLANSLYLEKGDLVLTTDKEHNSNLVLWQILVKNKGIRHNIIRSDDDGNFDFEKYKELVKDAKLVSMVHTSNLDGTTIPAKEIIKLAHENNALVFLDMAQTIPHKKIDVKDLDVDFVAFSGHKMLGPTGTGVFYGKYDLLKKLKPFLVGGDTVEYSTYVDHKMLEVPEKFEAGLQDYAGIIGLGQAVKYIEIMGFNNICEQELKLNQYITQEILKNPRIKIIGPNDPNMRSGIINFYIDKVDMHQVALMLDEMSNIMIRSGQHCVHSWYNDKKIKNSARISLYFYNTIKEAEELIKNLNKIIQIL</sequence>
<keyword evidence="4" id="KW-0808">Transferase</keyword>
<protein>
    <recommendedName>
        <fullName evidence="3">cysteine desulfurase</fullName>
        <ecNumber evidence="3">2.8.1.7</ecNumber>
    </recommendedName>
</protein>
<dbReference type="InterPro" id="IPR015424">
    <property type="entry name" value="PyrdxlP-dep_Trfase"/>
</dbReference>
<dbReference type="EMBL" id="MHPU01000044">
    <property type="protein sequence ID" value="OGZ87408.1"/>
    <property type="molecule type" value="Genomic_DNA"/>
</dbReference>
<accession>A0A1G2JMD0</accession>
<evidence type="ECO:0000256" key="7">
    <source>
        <dbReference type="RuleBase" id="RU004504"/>
    </source>
</evidence>
<dbReference type="GO" id="GO:0031071">
    <property type="term" value="F:cysteine desulfurase activity"/>
    <property type="evidence" value="ECO:0007669"/>
    <property type="project" value="UniProtKB-EC"/>
</dbReference>
<dbReference type="PANTHER" id="PTHR43586:SF8">
    <property type="entry name" value="CYSTEINE DESULFURASE 1, CHLOROPLASTIC"/>
    <property type="match status" value="1"/>
</dbReference>
<dbReference type="Pfam" id="PF00266">
    <property type="entry name" value="Aminotran_5"/>
    <property type="match status" value="1"/>
</dbReference>
<dbReference type="EC" id="2.8.1.7" evidence="3"/>
<dbReference type="Gene3D" id="3.40.640.10">
    <property type="entry name" value="Type I PLP-dependent aspartate aminotransferase-like (Major domain)"/>
    <property type="match status" value="1"/>
</dbReference>
<comment type="similarity">
    <text evidence="2">Belongs to the class-V pyridoxal-phosphate-dependent aminotransferase family. Csd subfamily.</text>
</comment>
<evidence type="ECO:0000256" key="3">
    <source>
        <dbReference type="ARBA" id="ARBA00012239"/>
    </source>
</evidence>
<evidence type="ECO:0000259" key="8">
    <source>
        <dbReference type="Pfam" id="PF00266"/>
    </source>
</evidence>
<dbReference type="SUPFAM" id="SSF53383">
    <property type="entry name" value="PLP-dependent transferases"/>
    <property type="match status" value="1"/>
</dbReference>